<evidence type="ECO:0000313" key="1">
    <source>
        <dbReference type="EMBL" id="KAJ56707.1"/>
    </source>
</evidence>
<evidence type="ECO:0000313" key="2">
    <source>
        <dbReference type="Proteomes" id="UP000026249"/>
    </source>
</evidence>
<name>A0A037ZMC3_9RHOB</name>
<proteinExistence type="predicted"/>
<reference evidence="1 2" key="1">
    <citation type="submission" date="2014-03" db="EMBL/GenBank/DDBJ databases">
        <title>Draft Genome Sequence of Actibacterium mucosum KCTC 23349, a Marine Alphaproteobacterium with Complex Ionic Requirements Isolated from Mediterranean Seawater at Malvarrosa Beach, Valencia, Spain.</title>
        <authorList>
            <person name="Arahal D.R."/>
            <person name="Shao Z."/>
            <person name="Lai Q."/>
            <person name="Pujalte M.J."/>
        </authorList>
    </citation>
    <scope>NUCLEOTIDE SEQUENCE [LARGE SCALE GENOMIC DNA]</scope>
    <source>
        <strain evidence="1 2">KCTC 23349</strain>
    </source>
</reference>
<sequence length="82" mass="9496">MFSFNGSNFLSVFLNESVRTAYEEYAIRVFMVGELGEQNFGRITVSPVALMDPRKTYFGKSLLREKFASLFPGCEYWSEFLK</sequence>
<accession>A0A037ZMC3</accession>
<dbReference type="EMBL" id="JFKE01000002">
    <property type="protein sequence ID" value="KAJ56707.1"/>
    <property type="molecule type" value="Genomic_DNA"/>
</dbReference>
<protein>
    <submittedName>
        <fullName evidence="1">Uncharacterized protein</fullName>
    </submittedName>
</protein>
<keyword evidence="2" id="KW-1185">Reference proteome</keyword>
<gene>
    <name evidence="1" type="ORF">ACMU_07135</name>
</gene>
<dbReference type="AlphaFoldDB" id="A0A037ZMC3"/>
<dbReference type="Proteomes" id="UP000026249">
    <property type="component" value="Unassembled WGS sequence"/>
</dbReference>
<comment type="caution">
    <text evidence="1">The sequence shown here is derived from an EMBL/GenBank/DDBJ whole genome shotgun (WGS) entry which is preliminary data.</text>
</comment>
<organism evidence="1 2">
    <name type="scientific">Actibacterium mucosum KCTC 23349</name>
    <dbReference type="NCBI Taxonomy" id="1454373"/>
    <lineage>
        <taxon>Bacteria</taxon>
        <taxon>Pseudomonadati</taxon>
        <taxon>Pseudomonadota</taxon>
        <taxon>Alphaproteobacteria</taxon>
        <taxon>Rhodobacterales</taxon>
        <taxon>Roseobacteraceae</taxon>
        <taxon>Actibacterium</taxon>
    </lineage>
</organism>